<evidence type="ECO:0000256" key="1">
    <source>
        <dbReference type="SAM" id="Coils"/>
    </source>
</evidence>
<dbReference type="Gene3D" id="2.20.70.10">
    <property type="match status" value="1"/>
</dbReference>
<dbReference type="InterPro" id="IPR036517">
    <property type="entry name" value="FF_domain_sf"/>
</dbReference>
<dbReference type="Pfam" id="PF00397">
    <property type="entry name" value="WW"/>
    <property type="match status" value="1"/>
</dbReference>
<feature type="compositionally biased region" description="Low complexity" evidence="2">
    <location>
        <begin position="263"/>
        <end position="276"/>
    </location>
</feature>
<dbReference type="PROSITE" id="PS50020">
    <property type="entry name" value="WW_DOMAIN_2"/>
    <property type="match status" value="1"/>
</dbReference>
<reference evidence="5 6" key="1">
    <citation type="journal article" date="2020" name="G3 (Bethesda)">
        <title>Improved Reference Genome for Cyclotella cryptica CCMP332, a Model for Cell Wall Morphogenesis, Salinity Adaptation, and Lipid Production in Diatoms (Bacillariophyta).</title>
        <authorList>
            <person name="Roberts W.R."/>
            <person name="Downey K.M."/>
            <person name="Ruck E.C."/>
            <person name="Traller J.C."/>
            <person name="Alverson A.J."/>
        </authorList>
    </citation>
    <scope>NUCLEOTIDE SEQUENCE [LARGE SCALE GENOMIC DNA]</scope>
    <source>
        <strain evidence="5 6">CCMP332</strain>
    </source>
</reference>
<feature type="region of interest" description="Disordered" evidence="2">
    <location>
        <begin position="222"/>
        <end position="296"/>
    </location>
</feature>
<evidence type="ECO:0000256" key="2">
    <source>
        <dbReference type="SAM" id="MobiDB-lite"/>
    </source>
</evidence>
<evidence type="ECO:0000259" key="3">
    <source>
        <dbReference type="PROSITE" id="PS50020"/>
    </source>
</evidence>
<dbReference type="InterPro" id="IPR002713">
    <property type="entry name" value="FF_domain"/>
</dbReference>
<dbReference type="PROSITE" id="PS01159">
    <property type="entry name" value="WW_DOMAIN_1"/>
    <property type="match status" value="1"/>
</dbReference>
<keyword evidence="6" id="KW-1185">Reference proteome</keyword>
<dbReference type="InterPro" id="IPR039726">
    <property type="entry name" value="Prp40-like"/>
</dbReference>
<dbReference type="PANTHER" id="PTHR11864:SF0">
    <property type="entry name" value="PRP40 PRE-MRNA PROCESSING FACTOR 40 HOMOLOG A (YEAST)"/>
    <property type="match status" value="1"/>
</dbReference>
<accession>A0ABD3QY99</accession>
<feature type="region of interest" description="Disordered" evidence="2">
    <location>
        <begin position="184"/>
        <end position="209"/>
    </location>
</feature>
<organism evidence="5 6">
    <name type="scientific">Cyclotella cryptica</name>
    <dbReference type="NCBI Taxonomy" id="29204"/>
    <lineage>
        <taxon>Eukaryota</taxon>
        <taxon>Sar</taxon>
        <taxon>Stramenopiles</taxon>
        <taxon>Ochrophyta</taxon>
        <taxon>Bacillariophyta</taxon>
        <taxon>Coscinodiscophyceae</taxon>
        <taxon>Thalassiosirophycidae</taxon>
        <taxon>Stephanodiscales</taxon>
        <taxon>Stephanodiscaceae</taxon>
        <taxon>Cyclotella</taxon>
    </lineage>
</organism>
<evidence type="ECO:0000259" key="4">
    <source>
        <dbReference type="PROSITE" id="PS51676"/>
    </source>
</evidence>
<evidence type="ECO:0000313" key="5">
    <source>
        <dbReference type="EMBL" id="KAL3805265.1"/>
    </source>
</evidence>
<feature type="compositionally biased region" description="Polar residues" evidence="2">
    <location>
        <begin position="233"/>
        <end position="246"/>
    </location>
</feature>
<dbReference type="GO" id="GO:0005634">
    <property type="term" value="C:nucleus"/>
    <property type="evidence" value="ECO:0007669"/>
    <property type="project" value="UniProtKB-ARBA"/>
</dbReference>
<feature type="compositionally biased region" description="Polar residues" evidence="2">
    <location>
        <begin position="277"/>
        <end position="295"/>
    </location>
</feature>
<keyword evidence="1" id="KW-0175">Coiled coil</keyword>
<dbReference type="InterPro" id="IPR036020">
    <property type="entry name" value="WW_dom_sf"/>
</dbReference>
<feature type="domain" description="WW" evidence="3">
    <location>
        <begin position="282"/>
        <end position="315"/>
    </location>
</feature>
<name>A0ABD3QY99_9STRA</name>
<dbReference type="InterPro" id="IPR001202">
    <property type="entry name" value="WW_dom"/>
</dbReference>
<feature type="region of interest" description="Disordered" evidence="2">
    <location>
        <begin position="347"/>
        <end position="368"/>
    </location>
</feature>
<dbReference type="SMART" id="SM00456">
    <property type="entry name" value="WW"/>
    <property type="match status" value="2"/>
</dbReference>
<comment type="caution">
    <text evidence="5">The sequence shown here is derived from an EMBL/GenBank/DDBJ whole genome shotgun (WGS) entry which is preliminary data.</text>
</comment>
<feature type="domain" description="FF" evidence="4">
    <location>
        <begin position="624"/>
        <end position="686"/>
    </location>
</feature>
<dbReference type="Gene3D" id="1.10.10.440">
    <property type="entry name" value="FF domain"/>
    <property type="match status" value="4"/>
</dbReference>
<dbReference type="PROSITE" id="PS51676">
    <property type="entry name" value="FF"/>
    <property type="match status" value="2"/>
</dbReference>
<feature type="compositionally biased region" description="Acidic residues" evidence="2">
    <location>
        <begin position="775"/>
        <end position="790"/>
    </location>
</feature>
<dbReference type="Proteomes" id="UP001516023">
    <property type="component" value="Unassembled WGS sequence"/>
</dbReference>
<dbReference type="AlphaFoldDB" id="A0ABD3QY99"/>
<protein>
    <submittedName>
        <fullName evidence="5">Uncharacterized protein</fullName>
    </submittedName>
</protein>
<feature type="domain" description="FF" evidence="4">
    <location>
        <begin position="466"/>
        <end position="529"/>
    </location>
</feature>
<dbReference type="EMBL" id="JABMIG020000003">
    <property type="protein sequence ID" value="KAL3805265.1"/>
    <property type="molecule type" value="Genomic_DNA"/>
</dbReference>
<gene>
    <name evidence="5" type="ORF">HJC23_008972</name>
</gene>
<feature type="compositionally biased region" description="Low complexity" evidence="2">
    <location>
        <begin position="194"/>
        <end position="205"/>
    </location>
</feature>
<proteinExistence type="predicted"/>
<dbReference type="SMART" id="SM00441">
    <property type="entry name" value="FF"/>
    <property type="match status" value="4"/>
</dbReference>
<dbReference type="SUPFAM" id="SSF51045">
    <property type="entry name" value="WW domain"/>
    <property type="match status" value="1"/>
</dbReference>
<evidence type="ECO:0000313" key="6">
    <source>
        <dbReference type="Proteomes" id="UP001516023"/>
    </source>
</evidence>
<dbReference type="Pfam" id="PF01846">
    <property type="entry name" value="FF"/>
    <property type="match status" value="2"/>
</dbReference>
<dbReference type="SUPFAM" id="SSF81698">
    <property type="entry name" value="FF domain"/>
    <property type="match status" value="4"/>
</dbReference>
<sequence>MAQDRIAVLLSGMEDLSPRRRHRRRRRVILMITGDRSCRLRHRHPQGDHSRTTEGRWCKAAVTWWQIITVRAMFVKRVLFIGLHCSLLTLLTLTGNNNFVMPPPMHNAHINVAPPPPPPPPPDQQRMNPNNFAPQMPMGHQPRQHPARGMVPYPNAPPSGHMFHPGNAPVMHPQQQQQQQLLFQQGGGPPQMYPPMQQQQQQQQPRTLQPVVHLQQALPHHSIAQHQNPPPSTIQQQMHPSSTAPTPANLPRPSPQSHMPPVSSSSTQQYSTQTKSNVSESADSSNAWAEHTSPTGIPYYYNSITGISTYDRPAALPVKNNTSSTPDKPRVWKTYTDESTGRKYYSDGVTTTWNRPPELPDEETPVKTTNTKRVSIAEDGAAPKKRRKGKEEEALYSNKAEAVAAFKGLLLAKDIAPNAKWNDVVRICSDDPRWEACTTIGERKQALAEYQTKRSNELRDVKRHEKLRAKEAYQRLLTDVLSESSHDFSSPGTSCRFADVRELLSKDDRFHAVEDEATREELFYDFVEELRKREERTKRNKKREAKEGFLTLLRLYEEQGKLSFASTWTSFLSQLEENEKNDPKFLVSENMSDSDRQLFFADFVIQLQTAEDEKQRRILEARQRAEKAQRDAYRLRLREMAETGLIRPGTRWRSIEDKLACDPSYPPVYAQRRETPRELFEDFVDEWNDEYRRERAVLNRALGLAQAKFKFDENTTLEEFKKKLLELSSPMPDLYSEIRRILIRDDALSSCWLFFNERMAEAKSENGHGGGQILDGEESSEDEGEIIESN</sequence>
<dbReference type="CDD" id="cd00201">
    <property type="entry name" value="WW"/>
    <property type="match status" value="1"/>
</dbReference>
<feature type="region of interest" description="Disordered" evidence="2">
    <location>
        <begin position="762"/>
        <end position="790"/>
    </location>
</feature>
<dbReference type="PANTHER" id="PTHR11864">
    <property type="entry name" value="PRE-MRNA-PROCESSING PROTEIN PRP40"/>
    <property type="match status" value="1"/>
</dbReference>
<feature type="coiled-coil region" evidence="1">
    <location>
        <begin position="611"/>
        <end position="638"/>
    </location>
</feature>